<sequence length="124" mass="13843">MRRFKDPFLNSPCGLLALAFAELYPGKEYDAQLVPDIVDKEGSQVCGCTTIPKEPGERPLVEISGQLRIVDMPEIFAHELAHVATGNQEDDHGPEFEEAFEAIHAKYEELAEQYLGSGKEQDHE</sequence>
<organism evidence="1 2">
    <name type="scientific">Anaerotruncus colihominis</name>
    <dbReference type="NCBI Taxonomy" id="169435"/>
    <lineage>
        <taxon>Bacteria</taxon>
        <taxon>Bacillati</taxon>
        <taxon>Bacillota</taxon>
        <taxon>Clostridia</taxon>
        <taxon>Eubacteriales</taxon>
        <taxon>Oscillospiraceae</taxon>
        <taxon>Anaerotruncus</taxon>
    </lineage>
</organism>
<dbReference type="EMBL" id="CZBE01000022">
    <property type="protein sequence ID" value="CUQ03664.1"/>
    <property type="molecule type" value="Genomic_DNA"/>
</dbReference>
<dbReference type="AlphaFoldDB" id="A0A174T0S2"/>
<dbReference type="RefSeq" id="WP_055245743.1">
    <property type="nucleotide sequence ID" value="NZ_CZBE01000022.1"/>
</dbReference>
<dbReference type="OrthoDB" id="1956810at2"/>
<protein>
    <submittedName>
        <fullName evidence="1">Uncharacterized protein</fullName>
    </submittedName>
</protein>
<reference evidence="1 2" key="1">
    <citation type="submission" date="2015-09" db="EMBL/GenBank/DDBJ databases">
        <authorList>
            <consortium name="Pathogen Informatics"/>
        </authorList>
    </citation>
    <scope>NUCLEOTIDE SEQUENCE [LARGE SCALE GENOMIC DNA]</scope>
    <source>
        <strain evidence="1 2">2789STDY5834939</strain>
    </source>
</reference>
<gene>
    <name evidence="1" type="ORF">ERS852551_02849</name>
</gene>
<name>A0A174T0S2_9FIRM</name>
<accession>A0A174T0S2</accession>
<evidence type="ECO:0000313" key="1">
    <source>
        <dbReference type="EMBL" id="CUQ03664.1"/>
    </source>
</evidence>
<proteinExistence type="predicted"/>
<evidence type="ECO:0000313" key="2">
    <source>
        <dbReference type="Proteomes" id="UP000095765"/>
    </source>
</evidence>
<dbReference type="Proteomes" id="UP000095765">
    <property type="component" value="Unassembled WGS sequence"/>
</dbReference>